<dbReference type="Gene3D" id="3.90.550.10">
    <property type="entry name" value="Spore Coat Polysaccharide Biosynthesis Protein SpsA, Chain A"/>
    <property type="match status" value="1"/>
</dbReference>
<feature type="domain" description="Glycosyltransferase 2-like" evidence="2">
    <location>
        <begin position="10"/>
        <end position="183"/>
    </location>
</feature>
<evidence type="ECO:0000256" key="1">
    <source>
        <dbReference type="ARBA" id="ARBA00022519"/>
    </source>
</evidence>
<dbReference type="InterPro" id="IPR001173">
    <property type="entry name" value="Glyco_trans_2-like"/>
</dbReference>
<keyword evidence="3" id="KW-0808">Transferase</keyword>
<evidence type="ECO:0000313" key="4">
    <source>
        <dbReference type="Proteomes" id="UP000222460"/>
    </source>
</evidence>
<dbReference type="CDD" id="cd00761">
    <property type="entry name" value="Glyco_tranf_GTA_type"/>
    <property type="match status" value="1"/>
</dbReference>
<dbReference type="GO" id="GO:0016740">
    <property type="term" value="F:transferase activity"/>
    <property type="evidence" value="ECO:0007669"/>
    <property type="project" value="UniProtKB-KW"/>
</dbReference>
<name>A0A2C5W3A5_PSEPU</name>
<dbReference type="InterPro" id="IPR029044">
    <property type="entry name" value="Nucleotide-diphossugar_trans"/>
</dbReference>
<dbReference type="PANTHER" id="PTHR43685">
    <property type="entry name" value="GLYCOSYLTRANSFERASE"/>
    <property type="match status" value="1"/>
</dbReference>
<dbReference type="EMBL" id="PDKZ01000002">
    <property type="protein sequence ID" value="PHH40017.1"/>
    <property type="molecule type" value="Genomic_DNA"/>
</dbReference>
<comment type="caution">
    <text evidence="3">The sequence shown here is derived from an EMBL/GenBank/DDBJ whole genome shotgun (WGS) entry which is preliminary data.</text>
</comment>
<proteinExistence type="predicted"/>
<keyword evidence="1" id="KW-0997">Cell inner membrane</keyword>
<dbReference type="Pfam" id="PF00535">
    <property type="entry name" value="Glycos_transf_2"/>
    <property type="match status" value="1"/>
</dbReference>
<keyword evidence="1" id="KW-1003">Cell membrane</keyword>
<evidence type="ECO:0000313" key="3">
    <source>
        <dbReference type="EMBL" id="PHH40017.1"/>
    </source>
</evidence>
<dbReference type="GO" id="GO:0044010">
    <property type="term" value="P:single-species biofilm formation"/>
    <property type="evidence" value="ECO:0007669"/>
    <property type="project" value="TreeGrafter"/>
</dbReference>
<sequence>MMNTPDIKVSIVIPTKNGGSRFASVLKAVLEQQTDWRFEVIVIDSGSSDQTLAIASANPAVRIINVEPTDFQHGRTRNTAIGQAKGEFIAMITQDAQPVAKNWLHSLVKQIESDEQIAGVFGRHIAYDDASLFTREELIQHFSGFQSQPVVQLTDQERYRNDPGYQQFLYFFSDNNALLRRSVWERHPYPEVDFSEDQAWARIIIEAGYKKAYSHDAVVYHSHNYGLWERFQRSFDESRALDELFHYEQPENLLVLLRSWVGLTLRDLRSVRHNLSKEGLSLILPTIRAPIDNLMRVCGSWLGVRSASMSPALIAFCSRDKKLKRVKR</sequence>
<dbReference type="PANTHER" id="PTHR43685:SF13">
    <property type="entry name" value="O ANTIGEN BIOSYNTHESIS RHAMNOSYLTRANSFERASE RFBN"/>
    <property type="match status" value="1"/>
</dbReference>
<dbReference type="AlphaFoldDB" id="A0A2C5W3A5"/>
<protein>
    <submittedName>
        <fullName evidence="3">Family 2 glycosyl transferase</fullName>
    </submittedName>
</protein>
<accession>A0A2C5W3A5</accession>
<dbReference type="InterPro" id="IPR050834">
    <property type="entry name" value="Glycosyltransf_2"/>
</dbReference>
<organism evidence="3 4">
    <name type="scientific">Pseudomonas putida</name>
    <name type="common">Arthrobacter siderocapsulatus</name>
    <dbReference type="NCBI Taxonomy" id="303"/>
    <lineage>
        <taxon>Bacteria</taxon>
        <taxon>Pseudomonadati</taxon>
        <taxon>Pseudomonadota</taxon>
        <taxon>Gammaproteobacteria</taxon>
        <taxon>Pseudomonadales</taxon>
        <taxon>Pseudomonadaceae</taxon>
        <taxon>Pseudomonas</taxon>
    </lineage>
</organism>
<gene>
    <name evidence="3" type="ORF">CRX57_07465</name>
</gene>
<keyword evidence="1" id="KW-0472">Membrane</keyword>
<evidence type="ECO:0000259" key="2">
    <source>
        <dbReference type="Pfam" id="PF00535"/>
    </source>
</evidence>
<dbReference type="Proteomes" id="UP000222460">
    <property type="component" value="Unassembled WGS sequence"/>
</dbReference>
<dbReference type="SUPFAM" id="SSF53448">
    <property type="entry name" value="Nucleotide-diphospho-sugar transferases"/>
    <property type="match status" value="1"/>
</dbReference>
<reference evidence="4" key="1">
    <citation type="submission" date="2017-10" db="EMBL/GenBank/DDBJ databases">
        <title>FDA dAtabase for Regulatory Grade micrObial Sequences (FDA-ARGOS): Supporting development and validation of Infectious Disease Dx tests.</title>
        <authorList>
            <person name="Goldberg B."/>
            <person name="Campos J."/>
            <person name="Tallon L."/>
            <person name="Sadzewicz L."/>
            <person name="Ott S."/>
            <person name="Zhao X."/>
            <person name="Nagaraj S."/>
            <person name="Vavikolanu K."/>
            <person name="Aluvathingal J."/>
            <person name="Nadendla S."/>
            <person name="Geyer C."/>
            <person name="Sichtig H."/>
        </authorList>
    </citation>
    <scope>NUCLEOTIDE SEQUENCE [LARGE SCALE GENOMIC DNA]</scope>
    <source>
        <strain evidence="4">FDAARGOS_376</strain>
    </source>
</reference>